<dbReference type="PROSITE" id="PS50405">
    <property type="entry name" value="GST_CTER"/>
    <property type="match status" value="1"/>
</dbReference>
<evidence type="ECO:0000259" key="2">
    <source>
        <dbReference type="PROSITE" id="PS50405"/>
    </source>
</evidence>
<gene>
    <name evidence="3" type="ORF">OCH239_18340</name>
</gene>
<protein>
    <submittedName>
        <fullName evidence="3">Glutathione S-transferase</fullName>
    </submittedName>
</protein>
<dbReference type="InterPro" id="IPR004045">
    <property type="entry name" value="Glutathione_S-Trfase_N"/>
</dbReference>
<reference evidence="3 4" key="1">
    <citation type="submission" date="2014-01" db="EMBL/GenBank/DDBJ databases">
        <title>Roseivivax halodurans JCM 10272 Genome Sequencing.</title>
        <authorList>
            <person name="Lai Q."/>
            <person name="Li G."/>
            <person name="Shao Z."/>
        </authorList>
    </citation>
    <scope>NUCLEOTIDE SEQUENCE [LARGE SCALE GENOMIC DNA]</scope>
    <source>
        <strain evidence="3 4">JCM 10272</strain>
    </source>
</reference>
<evidence type="ECO:0000313" key="3">
    <source>
        <dbReference type="EMBL" id="ETX15238.1"/>
    </source>
</evidence>
<feature type="domain" description="GST N-terminal" evidence="1">
    <location>
        <begin position="1"/>
        <end position="83"/>
    </location>
</feature>
<organism evidence="3 4">
    <name type="scientific">Roseivivax halodurans JCM 10272</name>
    <dbReference type="NCBI Taxonomy" id="1449350"/>
    <lineage>
        <taxon>Bacteria</taxon>
        <taxon>Pseudomonadati</taxon>
        <taxon>Pseudomonadota</taxon>
        <taxon>Alphaproteobacteria</taxon>
        <taxon>Rhodobacterales</taxon>
        <taxon>Roseobacteraceae</taxon>
        <taxon>Roseivivax</taxon>
    </lineage>
</organism>
<feature type="domain" description="GST C-terminal" evidence="2">
    <location>
        <begin position="84"/>
        <end position="201"/>
    </location>
</feature>
<sequence length="201" mass="22244">MLTLYSSDASPFARMVRVCLHETGLGAKTEIRNVKSTPMEPDTGLAAANPIGKLPALARDEGPAIYDSRVICRYLDARCGAGLYPESRLWEVLTLEALAHGIAEAALAMTYEVRLRPEDKVHEPWREAQWAKIARALDALEERWTSLLKGRVTMAQVALGCALGYLDLRLADRDWRAGHPQLAEWQSAFAQRPSMTETAPA</sequence>
<dbReference type="InterPro" id="IPR010987">
    <property type="entry name" value="Glutathione-S-Trfase_C-like"/>
</dbReference>
<dbReference type="STRING" id="1449350.OCH239_18340"/>
<dbReference type="PATRIC" id="fig|1449350.3.peg.1674"/>
<comment type="caution">
    <text evidence="3">The sequence shown here is derived from an EMBL/GenBank/DDBJ whole genome shotgun (WGS) entry which is preliminary data.</text>
</comment>
<dbReference type="GO" id="GO:0016740">
    <property type="term" value="F:transferase activity"/>
    <property type="evidence" value="ECO:0007669"/>
    <property type="project" value="UniProtKB-KW"/>
</dbReference>
<dbReference type="InterPro" id="IPR036282">
    <property type="entry name" value="Glutathione-S-Trfase_C_sf"/>
</dbReference>
<keyword evidence="3" id="KW-0808">Transferase</keyword>
<dbReference type="Gene3D" id="1.20.1050.10">
    <property type="match status" value="1"/>
</dbReference>
<dbReference type="InterPro" id="IPR036249">
    <property type="entry name" value="Thioredoxin-like_sf"/>
</dbReference>
<name>X7EJA6_9RHOB</name>
<dbReference type="eggNOG" id="COG0625">
    <property type="taxonomic scope" value="Bacteria"/>
</dbReference>
<dbReference type="Pfam" id="PF13410">
    <property type="entry name" value="GST_C_2"/>
    <property type="match status" value="1"/>
</dbReference>
<dbReference type="RefSeq" id="WP_037260786.1">
    <property type="nucleotide sequence ID" value="NZ_JALZ01000006.1"/>
</dbReference>
<dbReference type="AlphaFoldDB" id="X7EJA6"/>
<accession>X7EJA6</accession>
<dbReference type="PANTHER" id="PTHR43968:SF6">
    <property type="entry name" value="GLUTATHIONE S-TRANSFERASE OMEGA"/>
    <property type="match status" value="1"/>
</dbReference>
<dbReference type="CDD" id="cd03049">
    <property type="entry name" value="GST_N_3"/>
    <property type="match status" value="1"/>
</dbReference>
<dbReference type="Proteomes" id="UP000022447">
    <property type="component" value="Unassembled WGS sequence"/>
</dbReference>
<dbReference type="SUPFAM" id="SSF52833">
    <property type="entry name" value="Thioredoxin-like"/>
    <property type="match status" value="1"/>
</dbReference>
<dbReference type="EMBL" id="JALZ01000006">
    <property type="protein sequence ID" value="ETX15238.1"/>
    <property type="molecule type" value="Genomic_DNA"/>
</dbReference>
<dbReference type="Pfam" id="PF13409">
    <property type="entry name" value="GST_N_2"/>
    <property type="match status" value="1"/>
</dbReference>
<dbReference type="PANTHER" id="PTHR43968">
    <property type="match status" value="1"/>
</dbReference>
<dbReference type="PROSITE" id="PS50404">
    <property type="entry name" value="GST_NTER"/>
    <property type="match status" value="1"/>
</dbReference>
<evidence type="ECO:0000259" key="1">
    <source>
        <dbReference type="PROSITE" id="PS50404"/>
    </source>
</evidence>
<dbReference type="CDD" id="cd03205">
    <property type="entry name" value="GST_C_6"/>
    <property type="match status" value="1"/>
</dbReference>
<evidence type="ECO:0000313" key="4">
    <source>
        <dbReference type="Proteomes" id="UP000022447"/>
    </source>
</evidence>
<proteinExistence type="predicted"/>
<dbReference type="GO" id="GO:0005737">
    <property type="term" value="C:cytoplasm"/>
    <property type="evidence" value="ECO:0007669"/>
    <property type="project" value="TreeGrafter"/>
</dbReference>
<dbReference type="Gene3D" id="3.40.30.10">
    <property type="entry name" value="Glutaredoxin"/>
    <property type="match status" value="1"/>
</dbReference>
<keyword evidence="4" id="KW-1185">Reference proteome</keyword>
<dbReference type="OrthoDB" id="9795329at2"/>
<dbReference type="SUPFAM" id="SSF47616">
    <property type="entry name" value="GST C-terminal domain-like"/>
    <property type="match status" value="1"/>
</dbReference>
<dbReference type="InterPro" id="IPR050983">
    <property type="entry name" value="GST_Omega/HSP26"/>
</dbReference>